<name>A0A212QQ91_9CHLR</name>
<gene>
    <name evidence="2" type="ORF">SAMN02746019_00003610</name>
</gene>
<evidence type="ECO:0000256" key="1">
    <source>
        <dbReference type="SAM" id="MobiDB-lite"/>
    </source>
</evidence>
<dbReference type="Proteomes" id="UP000197025">
    <property type="component" value="Unassembled WGS sequence"/>
</dbReference>
<accession>A0A212QQ91</accession>
<feature type="compositionally biased region" description="Pro residues" evidence="1">
    <location>
        <begin position="36"/>
        <end position="51"/>
    </location>
</feature>
<evidence type="ECO:0000313" key="2">
    <source>
        <dbReference type="EMBL" id="SNB61636.1"/>
    </source>
</evidence>
<evidence type="ECO:0000313" key="3">
    <source>
        <dbReference type="Proteomes" id="UP000197025"/>
    </source>
</evidence>
<reference evidence="3" key="1">
    <citation type="submission" date="2017-06" db="EMBL/GenBank/DDBJ databases">
        <authorList>
            <person name="Varghese N."/>
            <person name="Submissions S."/>
        </authorList>
    </citation>
    <scope>NUCLEOTIDE SEQUENCE [LARGE SCALE GENOMIC DNA]</scope>
    <source>
        <strain evidence="3">JAD2</strain>
    </source>
</reference>
<dbReference type="AlphaFoldDB" id="A0A212QQ91"/>
<dbReference type="EMBL" id="FYEK01000015">
    <property type="protein sequence ID" value="SNB61636.1"/>
    <property type="molecule type" value="Genomic_DNA"/>
</dbReference>
<dbReference type="PROSITE" id="PS51257">
    <property type="entry name" value="PROKAR_LIPOPROTEIN"/>
    <property type="match status" value="1"/>
</dbReference>
<dbReference type="InParanoid" id="A0A212QQ91"/>
<protein>
    <submittedName>
        <fullName evidence="2">Uncharacterized protein</fullName>
    </submittedName>
</protein>
<feature type="region of interest" description="Disordered" evidence="1">
    <location>
        <begin position="27"/>
        <end position="70"/>
    </location>
</feature>
<keyword evidence="3" id="KW-1185">Reference proteome</keyword>
<sequence>MRIVLRVGWILIGLWLGACGIGPKSPLFTPTSAPRPTMPRPTPEPPTPPPGSIRGKPSAPSIPTPQPLPEGFRTDGDWMMVFRPALERQTWLDGETWLTNGQRWIGPWPPNLAPPVSWKFADLISKKLLILCHFQWNSNESQRPICAEFRDYLEMDVYFGSRRGISIRGGEVREATSAASAYLVPCGGAGEVCLETVDCPSEGCWRSRPFRLPLPEPFQTSFPYAQVRGCADLQANPPHAILAIQRGDPPDPSAFPGGLYWVDLRSGQVAPAPINAPTWLDQQTLARAMSERGVLPPALAPLLEGIQRGPTIETEWGCSPSGRFMLVAQGIWHPLSRVRLSADAWPLESPGDAQGAVLILWVIRLKDGIGYPIGVRAAGFNDRYIAGWVEPVMQTLIPSQYRLPDYPLPFPW</sequence>
<organism evidence="2 3">
    <name type="scientific">Thermoflexus hugenholtzii JAD2</name>
    <dbReference type="NCBI Taxonomy" id="877466"/>
    <lineage>
        <taxon>Bacteria</taxon>
        <taxon>Bacillati</taxon>
        <taxon>Chloroflexota</taxon>
        <taxon>Thermoflexia</taxon>
        <taxon>Thermoflexales</taxon>
        <taxon>Thermoflexaceae</taxon>
        <taxon>Thermoflexus</taxon>
    </lineage>
</organism>
<proteinExistence type="predicted"/>